<organism evidence="1 2">
    <name type="scientific">Ilex paraguariensis</name>
    <name type="common">yerba mate</name>
    <dbReference type="NCBI Taxonomy" id="185542"/>
    <lineage>
        <taxon>Eukaryota</taxon>
        <taxon>Viridiplantae</taxon>
        <taxon>Streptophyta</taxon>
        <taxon>Embryophyta</taxon>
        <taxon>Tracheophyta</taxon>
        <taxon>Spermatophyta</taxon>
        <taxon>Magnoliopsida</taxon>
        <taxon>eudicotyledons</taxon>
        <taxon>Gunneridae</taxon>
        <taxon>Pentapetalae</taxon>
        <taxon>asterids</taxon>
        <taxon>campanulids</taxon>
        <taxon>Aquifoliales</taxon>
        <taxon>Aquifoliaceae</taxon>
        <taxon>Ilex</taxon>
    </lineage>
</organism>
<protein>
    <submittedName>
        <fullName evidence="1">Uncharacterized protein</fullName>
    </submittedName>
</protein>
<accession>A0ABC8REG3</accession>
<gene>
    <name evidence="1" type="ORF">ILEXP_LOCUS10833</name>
</gene>
<sequence length="115" mass="13338">MLESGGFFYHPTVFAFKRHFGTFRSQSHKLLSSTPPPVSSRSLPTTSIIDPCPLSVLLHNPCSFWSSYTIPTYNILKLEVEVHTRLSLFTNEELFMYWNCRLTQKTRGLIIIRTR</sequence>
<dbReference type="EMBL" id="CAUOFW020001280">
    <property type="protein sequence ID" value="CAK9143138.1"/>
    <property type="molecule type" value="Genomic_DNA"/>
</dbReference>
<proteinExistence type="predicted"/>
<name>A0ABC8REG3_9AQUA</name>
<keyword evidence="2" id="KW-1185">Reference proteome</keyword>
<evidence type="ECO:0000313" key="2">
    <source>
        <dbReference type="Proteomes" id="UP001642360"/>
    </source>
</evidence>
<reference evidence="1 2" key="1">
    <citation type="submission" date="2024-02" db="EMBL/GenBank/DDBJ databases">
        <authorList>
            <person name="Vignale AGUSTIN F."/>
            <person name="Sosa J E."/>
            <person name="Modenutti C."/>
        </authorList>
    </citation>
    <scope>NUCLEOTIDE SEQUENCE [LARGE SCALE GENOMIC DNA]</scope>
</reference>
<comment type="caution">
    <text evidence="1">The sequence shown here is derived from an EMBL/GenBank/DDBJ whole genome shotgun (WGS) entry which is preliminary data.</text>
</comment>
<dbReference type="Proteomes" id="UP001642360">
    <property type="component" value="Unassembled WGS sequence"/>
</dbReference>
<dbReference type="AlphaFoldDB" id="A0ABC8REG3"/>
<evidence type="ECO:0000313" key="1">
    <source>
        <dbReference type="EMBL" id="CAK9143138.1"/>
    </source>
</evidence>